<dbReference type="GO" id="GO:0000938">
    <property type="term" value="C:GARP complex"/>
    <property type="evidence" value="ECO:0007669"/>
    <property type="project" value="InterPro"/>
</dbReference>
<keyword evidence="4" id="KW-0653">Protein transport</keyword>
<accession>A0A7S3QB81</accession>
<feature type="compositionally biased region" description="Polar residues" evidence="7">
    <location>
        <begin position="124"/>
        <end position="142"/>
    </location>
</feature>
<keyword evidence="5" id="KW-0333">Golgi apparatus</keyword>
<dbReference type="EMBL" id="HBIO01021896">
    <property type="protein sequence ID" value="CAE0472032.1"/>
    <property type="molecule type" value="Transcribed_RNA"/>
</dbReference>
<dbReference type="PANTHER" id="PTHR12965:SF0">
    <property type="entry name" value="VACUOLAR PROTEIN SORTING-ASSOCIATED PROTEIN 54"/>
    <property type="match status" value="1"/>
</dbReference>
<dbReference type="InterPro" id="IPR039745">
    <property type="entry name" value="Vps54"/>
</dbReference>
<feature type="region of interest" description="Disordered" evidence="7">
    <location>
        <begin position="124"/>
        <end position="198"/>
    </location>
</feature>
<keyword evidence="6" id="KW-0175">Coiled coil</keyword>
<keyword evidence="3" id="KW-0813">Transport</keyword>
<feature type="compositionally biased region" description="Polar residues" evidence="7">
    <location>
        <begin position="177"/>
        <end position="198"/>
    </location>
</feature>
<dbReference type="GO" id="GO:0006896">
    <property type="term" value="P:Golgi to vacuole transport"/>
    <property type="evidence" value="ECO:0007669"/>
    <property type="project" value="TreeGrafter"/>
</dbReference>
<comment type="subcellular location">
    <subcellularLocation>
        <location evidence="1">Golgi apparatus</location>
        <location evidence="1">trans-Golgi network</location>
    </subcellularLocation>
</comment>
<name>A0A7S3QB81_9STRA</name>
<feature type="compositionally biased region" description="Basic and acidic residues" evidence="7">
    <location>
        <begin position="1228"/>
        <end position="1248"/>
    </location>
</feature>
<dbReference type="GO" id="GO:0019905">
    <property type="term" value="F:syntaxin binding"/>
    <property type="evidence" value="ECO:0007669"/>
    <property type="project" value="TreeGrafter"/>
</dbReference>
<sequence>MKLPVNGTSKAQHEVQSGENSSSSATVKMSQLSFLSDMPGAIINNNANGGGKGLSSIKTNKSHNHGHIMPYNQRIERLETSTREVMRQKAIDEANAVMTSQIYISDGSYLDNFNLLGVVTTPRTLDGSSNGIGNTKSVSGAASDSPRKVGTGASGSVRLDSQSSAANDRIKSGGNGQQSSIKSEIQGNKSNATNGNVGGSSSMLDAKFFSTMSESISKEIVSLNSTLYSYSQNYLGHYASLDGHYSSNLDFETELSLAGYDDTPSSQRPFEDLPAELVELDLTTVEAYLRKCGRLAQKLKLSSLGSQNDASSVQTVDDITNHENFDTFETDEGGGEIDPLKSVPETFFSQYFDLTDPKTFESLLVLEDNEVQVEDVNGDIVDDGIQQIVRIQKPEKFTQHLDAIELALLNQVRSKSDSFFRETNRFSYLKSLVADSVEEVGCLRSELEKIRERRITDAEMIPIMDRRRNDIRDLGNILDEIGDVLEVKSSVAGLIAAGDYLGAVDAIQMARQLLNGEQFANEINHSSNENEPRTETRHVLRKLTALNKVNDQLSQYETLVVMDLSNKLVESFLSWNSASLSSIPSFQTTDQLSNVKNTILAMKKCRKLSMIADIYREKLCETIRVTIRTTVSECASDAAKDSTLLPTAAATIVSIPEKDNANFGKNEAKSSIIEGVTSMSFTQFMECLDLIYENVLSLLKSASGVNKFCLEEGISFKDEEIIDSKGESNTTSTPSALFSGADLSHRSISEILRLRKEAHSLITFEEMRRLWDSCLAFTLQIDKISGQKVYVLRSTLLAQAKAFVERKHEASMSSLAAALDSERWTQCDVSSERQNTLDRLCSGRAVLSSARDISATEKDQVVSSPFASVEGKHYRIVWSSLLLIEMVMGNVACAAHFQNLATNVVAKVCELLRLFNSRATQLVLGAGAIHSSARLKSINAKHLALVTQCVGVVKSILPHIRAALMAQLPNKQHTLLLDLDKIKREYADHHDKVLSKFVSIIGGIVEHSLIARIKDSNFEERSKLDDNVDIVCCPFLDGVITNTRKMHQVLISLLPNEDLMDVFSRIFAHLDSKIPKIFLAADSDEKNMFSLPQTLEGKRRIIVEVETMAKTLNNLPEIRPWDYGAMEFISRRLEIQIGNGKDLDNDGDDQAVQNETSTVENVISAADTESEQINKGSTVIMEMPNIDGKESYMDVDMAVTSTPNEDVAKEIENESDPTEPCSIDVIDSAEKDIDSKSSRNADKEMPSF</sequence>
<feature type="region of interest" description="Disordered" evidence="7">
    <location>
        <begin position="1"/>
        <end position="26"/>
    </location>
</feature>
<protein>
    <recommendedName>
        <fullName evidence="8">Vacuolar protein sorting-associated protein 54 C-terminal domain-containing protein</fullName>
    </recommendedName>
</protein>
<evidence type="ECO:0000256" key="6">
    <source>
        <dbReference type="ARBA" id="ARBA00023054"/>
    </source>
</evidence>
<dbReference type="GO" id="GO:0015031">
    <property type="term" value="P:protein transport"/>
    <property type="evidence" value="ECO:0007669"/>
    <property type="project" value="UniProtKB-KW"/>
</dbReference>
<evidence type="ECO:0000259" key="8">
    <source>
        <dbReference type="Pfam" id="PF07928"/>
    </source>
</evidence>
<reference evidence="9" key="1">
    <citation type="submission" date="2021-01" db="EMBL/GenBank/DDBJ databases">
        <authorList>
            <person name="Corre E."/>
            <person name="Pelletier E."/>
            <person name="Niang G."/>
            <person name="Scheremetjew M."/>
            <person name="Finn R."/>
            <person name="Kale V."/>
            <person name="Holt S."/>
            <person name="Cochrane G."/>
            <person name="Meng A."/>
            <person name="Brown T."/>
            <person name="Cohen L."/>
        </authorList>
    </citation>
    <scope>NUCLEOTIDE SEQUENCE</scope>
    <source>
        <strain evidence="9">MM31A-1</strain>
    </source>
</reference>
<evidence type="ECO:0000256" key="4">
    <source>
        <dbReference type="ARBA" id="ARBA00022927"/>
    </source>
</evidence>
<dbReference type="AlphaFoldDB" id="A0A7S3QB81"/>
<evidence type="ECO:0000256" key="7">
    <source>
        <dbReference type="SAM" id="MobiDB-lite"/>
    </source>
</evidence>
<organism evidence="9">
    <name type="scientific">Chaetoceros debilis</name>
    <dbReference type="NCBI Taxonomy" id="122233"/>
    <lineage>
        <taxon>Eukaryota</taxon>
        <taxon>Sar</taxon>
        <taxon>Stramenopiles</taxon>
        <taxon>Ochrophyta</taxon>
        <taxon>Bacillariophyta</taxon>
        <taxon>Coscinodiscophyceae</taxon>
        <taxon>Chaetocerotophycidae</taxon>
        <taxon>Chaetocerotales</taxon>
        <taxon>Chaetocerotaceae</taxon>
        <taxon>Chaetoceros</taxon>
    </lineage>
</organism>
<proteinExistence type="inferred from homology"/>
<dbReference type="Pfam" id="PF07928">
    <property type="entry name" value="Vps54"/>
    <property type="match status" value="1"/>
</dbReference>
<evidence type="ECO:0000256" key="2">
    <source>
        <dbReference type="ARBA" id="ARBA00009150"/>
    </source>
</evidence>
<comment type="similarity">
    <text evidence="2">Belongs to the VPS54 family.</text>
</comment>
<evidence type="ECO:0000256" key="1">
    <source>
        <dbReference type="ARBA" id="ARBA00004601"/>
    </source>
</evidence>
<evidence type="ECO:0000256" key="3">
    <source>
        <dbReference type="ARBA" id="ARBA00022448"/>
    </source>
</evidence>
<dbReference type="GO" id="GO:0005829">
    <property type="term" value="C:cytosol"/>
    <property type="evidence" value="ECO:0007669"/>
    <property type="project" value="GOC"/>
</dbReference>
<dbReference type="PANTHER" id="PTHR12965">
    <property type="entry name" value="VACUOLAR PROTEIN SORTING 54"/>
    <property type="match status" value="1"/>
</dbReference>
<feature type="domain" description="Vacuolar protein sorting-associated protein 54 C-terminal" evidence="8">
    <location>
        <begin position="872"/>
        <end position="1001"/>
    </location>
</feature>
<dbReference type="GO" id="GO:0042147">
    <property type="term" value="P:retrograde transport, endosome to Golgi"/>
    <property type="evidence" value="ECO:0007669"/>
    <property type="project" value="InterPro"/>
</dbReference>
<dbReference type="InterPro" id="IPR012501">
    <property type="entry name" value="Vps54_C"/>
</dbReference>
<evidence type="ECO:0000313" key="9">
    <source>
        <dbReference type="EMBL" id="CAE0472032.1"/>
    </source>
</evidence>
<gene>
    <name evidence="9" type="ORF">CDEB00056_LOCUS16885</name>
</gene>
<evidence type="ECO:0000256" key="5">
    <source>
        <dbReference type="ARBA" id="ARBA00023034"/>
    </source>
</evidence>
<feature type="region of interest" description="Disordered" evidence="7">
    <location>
        <begin position="1210"/>
        <end position="1248"/>
    </location>
</feature>